<dbReference type="Pfam" id="PF01095">
    <property type="entry name" value="Pectinesterase"/>
    <property type="match status" value="2"/>
</dbReference>
<keyword evidence="2 5" id="KW-0378">Hydrolase</keyword>
<evidence type="ECO:0000313" key="9">
    <source>
        <dbReference type="Proteomes" id="UP000078148"/>
    </source>
</evidence>
<dbReference type="AlphaFoldDB" id="A0A172ZMG6"/>
<gene>
    <name evidence="8" type="ORF">AR543_10125</name>
</gene>
<dbReference type="GO" id="GO:0009279">
    <property type="term" value="C:cell outer membrane"/>
    <property type="evidence" value="ECO:0007669"/>
    <property type="project" value="TreeGrafter"/>
</dbReference>
<dbReference type="RefSeq" id="WP_060536727.1">
    <property type="nucleotide sequence ID" value="NZ_CP013023.1"/>
</dbReference>
<organism evidence="8 9">
    <name type="scientific">Paenibacillus bovis</name>
    <dbReference type="NCBI Taxonomy" id="1616788"/>
    <lineage>
        <taxon>Bacteria</taxon>
        <taxon>Bacillati</taxon>
        <taxon>Bacillota</taxon>
        <taxon>Bacilli</taxon>
        <taxon>Bacillales</taxon>
        <taxon>Paenibacillaceae</taxon>
        <taxon>Paenibacillus</taxon>
    </lineage>
</organism>
<evidence type="ECO:0000256" key="4">
    <source>
        <dbReference type="PROSITE-ProRule" id="PRU10040"/>
    </source>
</evidence>
<reference evidence="9" key="1">
    <citation type="submission" date="2015-10" db="EMBL/GenBank/DDBJ databases">
        <title>Genome of Paenibacillus bovis sp. nov.</title>
        <authorList>
            <person name="Wu Z."/>
            <person name="Gao C."/>
            <person name="Liu Z."/>
            <person name="Zheng H."/>
        </authorList>
    </citation>
    <scope>NUCLEOTIDE SEQUENCE [LARGE SCALE GENOMIC DNA]</scope>
    <source>
        <strain evidence="9">BD3526</strain>
    </source>
</reference>
<evidence type="ECO:0000256" key="1">
    <source>
        <dbReference type="ARBA" id="ARBA00008891"/>
    </source>
</evidence>
<evidence type="ECO:0000256" key="3">
    <source>
        <dbReference type="ARBA" id="ARBA00023085"/>
    </source>
</evidence>
<dbReference type="EMBL" id="CP013023">
    <property type="protein sequence ID" value="ANF98743.1"/>
    <property type="molecule type" value="Genomic_DNA"/>
</dbReference>
<dbReference type="InterPro" id="IPR011050">
    <property type="entry name" value="Pectin_lyase_fold/virulence"/>
</dbReference>
<protein>
    <recommendedName>
        <fullName evidence="5">Pectinesterase</fullName>
        <ecNumber evidence="5">3.1.1.11</ecNumber>
    </recommendedName>
</protein>
<feature type="region of interest" description="Disordered" evidence="6">
    <location>
        <begin position="1"/>
        <end position="23"/>
    </location>
</feature>
<dbReference type="KEGG" id="pbv:AR543_10125"/>
<dbReference type="GO" id="GO:0042545">
    <property type="term" value="P:cell wall modification"/>
    <property type="evidence" value="ECO:0007669"/>
    <property type="project" value="UniProtKB-UniRule"/>
</dbReference>
<dbReference type="InterPro" id="IPR012334">
    <property type="entry name" value="Pectin_lyas_fold"/>
</dbReference>
<keyword evidence="9" id="KW-1185">Reference proteome</keyword>
<dbReference type="Gene3D" id="2.160.20.10">
    <property type="entry name" value="Single-stranded right-handed beta-helix, Pectin lyase-like"/>
    <property type="match status" value="1"/>
</dbReference>
<accession>A0A172ZMG6</accession>
<keyword evidence="3 5" id="KW-0063">Aspartyl esterase</keyword>
<dbReference type="InterPro" id="IPR033131">
    <property type="entry name" value="Pectinesterase_Asp_AS"/>
</dbReference>
<name>A0A172ZMG6_9BACL</name>
<dbReference type="OrthoDB" id="9804686at2"/>
<evidence type="ECO:0000256" key="5">
    <source>
        <dbReference type="RuleBase" id="RU000589"/>
    </source>
</evidence>
<evidence type="ECO:0000256" key="6">
    <source>
        <dbReference type="SAM" id="MobiDB-lite"/>
    </source>
</evidence>
<dbReference type="UniPathway" id="UPA00545">
    <property type="reaction ID" value="UER00823"/>
</dbReference>
<comment type="pathway">
    <text evidence="5">Glycan metabolism; pectin degradation; 2-dehydro-3-deoxy-D-gluconate from pectin: step 1/5.</text>
</comment>
<proteinExistence type="inferred from homology"/>
<feature type="domain" description="Pectinesterase catalytic" evidence="7">
    <location>
        <begin position="159"/>
        <end position="294"/>
    </location>
</feature>
<dbReference type="InterPro" id="IPR000070">
    <property type="entry name" value="Pectinesterase_cat"/>
</dbReference>
<evidence type="ECO:0000259" key="7">
    <source>
        <dbReference type="Pfam" id="PF01095"/>
    </source>
</evidence>
<comment type="catalytic activity">
    <reaction evidence="5">
        <text>[(1-&gt;4)-alpha-D-galacturonosyl methyl ester](n) + n H2O = [(1-&gt;4)-alpha-D-galacturonosyl](n) + n methanol + n H(+)</text>
        <dbReference type="Rhea" id="RHEA:22380"/>
        <dbReference type="Rhea" id="RHEA-COMP:14570"/>
        <dbReference type="Rhea" id="RHEA-COMP:14573"/>
        <dbReference type="ChEBI" id="CHEBI:15377"/>
        <dbReference type="ChEBI" id="CHEBI:15378"/>
        <dbReference type="ChEBI" id="CHEBI:17790"/>
        <dbReference type="ChEBI" id="CHEBI:140522"/>
        <dbReference type="ChEBI" id="CHEBI:140523"/>
        <dbReference type="EC" id="3.1.1.11"/>
    </reaction>
</comment>
<dbReference type="GO" id="GO:0045490">
    <property type="term" value="P:pectin catabolic process"/>
    <property type="evidence" value="ECO:0007669"/>
    <property type="project" value="UniProtKB-UniRule"/>
</dbReference>
<dbReference type="PANTHER" id="PTHR31321">
    <property type="entry name" value="ACYL-COA THIOESTER HYDROLASE YBHC-RELATED"/>
    <property type="match status" value="1"/>
</dbReference>
<feature type="domain" description="Pectinesterase catalytic" evidence="7">
    <location>
        <begin position="28"/>
        <end position="134"/>
    </location>
</feature>
<dbReference type="EC" id="3.1.1.11" evidence="5"/>
<reference evidence="8 9" key="2">
    <citation type="journal article" date="2016" name="Int. J. Syst. Evol. Microbiol.">
        <title>Paenibacillus bovis sp. nov., isolated from raw yak (Bos grunniens) milk.</title>
        <authorList>
            <person name="Gao C."/>
            <person name="Han J."/>
            <person name="Liu Z."/>
            <person name="Xu X."/>
            <person name="Hang F."/>
            <person name="Wu Z."/>
        </authorList>
    </citation>
    <scope>NUCLEOTIDE SEQUENCE [LARGE SCALE GENOMIC DNA]</scope>
    <source>
        <strain evidence="8 9">BD3526</strain>
    </source>
</reference>
<dbReference type="GO" id="GO:0030599">
    <property type="term" value="F:pectinesterase activity"/>
    <property type="evidence" value="ECO:0007669"/>
    <property type="project" value="UniProtKB-UniRule"/>
</dbReference>
<dbReference type="PANTHER" id="PTHR31321:SF57">
    <property type="entry name" value="PECTINESTERASE 53-RELATED"/>
    <property type="match status" value="1"/>
</dbReference>
<dbReference type="Proteomes" id="UP000078148">
    <property type="component" value="Chromosome"/>
</dbReference>
<dbReference type="PROSITE" id="PS00503">
    <property type="entry name" value="PECTINESTERASE_2"/>
    <property type="match status" value="1"/>
</dbReference>
<comment type="similarity">
    <text evidence="1">Belongs to the pectinesterase family.</text>
</comment>
<feature type="active site" evidence="4">
    <location>
        <position position="173"/>
    </location>
</feature>
<dbReference type="STRING" id="1616788.AR543_10125"/>
<sequence length="315" mass="35863">MENLAAKNGKSRKPVSQQDPTMIPPMDTIRILEGIYEESVRIYRSNLRIVGLGTVEITAARHAMEKDEQGAPIGTFATPTVFLGGSNLLLENLTIINSAGQGEGIGQAVAVYAHCDRAVFRGCTLRGHQDTLFTGPLPPRPRERAVFGGIPIREHHSQYRQLYEHCYIEGTVDFIFGGATAYFDQCQIHSLRHYRNRSTYITAASTPQGQSYGYVLYRCYLTGDPDIASVYLGRPWREYARTMLVECRLDDHIHPAGWHNWDQPANEKTVTYQEYDRLHAEELRKHRVPWSDCLARGSAEWTREKIFAGDHFWNF</sequence>
<evidence type="ECO:0000313" key="8">
    <source>
        <dbReference type="EMBL" id="ANF98743.1"/>
    </source>
</evidence>
<evidence type="ECO:0000256" key="2">
    <source>
        <dbReference type="ARBA" id="ARBA00022801"/>
    </source>
</evidence>
<dbReference type="SUPFAM" id="SSF51126">
    <property type="entry name" value="Pectin lyase-like"/>
    <property type="match status" value="1"/>
</dbReference>